<evidence type="ECO:0000256" key="8">
    <source>
        <dbReference type="ARBA" id="ARBA00032802"/>
    </source>
</evidence>
<evidence type="ECO:0000256" key="10">
    <source>
        <dbReference type="PIRNR" id="PIRNR000535"/>
    </source>
</evidence>
<dbReference type="InterPro" id="IPR017583">
    <property type="entry name" value="Tagatose/fructose_Pkinase"/>
</dbReference>
<dbReference type="InterPro" id="IPR022463">
    <property type="entry name" value="1-PFruKinase"/>
</dbReference>
<evidence type="ECO:0000259" key="12">
    <source>
        <dbReference type="Pfam" id="PF00294"/>
    </source>
</evidence>
<dbReference type="Pfam" id="PF00294">
    <property type="entry name" value="PfkB"/>
    <property type="match status" value="1"/>
</dbReference>
<dbReference type="PROSITE" id="PS00584">
    <property type="entry name" value="PFKB_KINASES_2"/>
    <property type="match status" value="1"/>
</dbReference>
<evidence type="ECO:0000256" key="4">
    <source>
        <dbReference type="ARBA" id="ARBA00022679"/>
    </source>
</evidence>
<feature type="domain" description="Carbohydrate kinase PfkB" evidence="12">
    <location>
        <begin position="7"/>
        <end position="292"/>
    </location>
</feature>
<dbReference type="CDD" id="cd01164">
    <property type="entry name" value="FruK_PfkB_like"/>
    <property type="match status" value="1"/>
</dbReference>
<evidence type="ECO:0000256" key="5">
    <source>
        <dbReference type="ARBA" id="ARBA00022741"/>
    </source>
</evidence>
<keyword evidence="7 11" id="KW-0067">ATP-binding</keyword>
<keyword evidence="14" id="KW-1185">Reference proteome</keyword>
<evidence type="ECO:0000313" key="13">
    <source>
        <dbReference type="EMBL" id="NKE38646.1"/>
    </source>
</evidence>
<evidence type="ECO:0000256" key="2">
    <source>
        <dbReference type="ARBA" id="ARBA00012131"/>
    </source>
</evidence>
<evidence type="ECO:0000256" key="3">
    <source>
        <dbReference type="ARBA" id="ARBA00013596"/>
    </source>
</evidence>
<comment type="function">
    <text evidence="11">Catalyzes the ATP-dependent phosphorylation of fructose-l-phosphate to fructose-l,6-bisphosphate.</text>
</comment>
<evidence type="ECO:0000256" key="1">
    <source>
        <dbReference type="ARBA" id="ARBA00010688"/>
    </source>
</evidence>
<evidence type="ECO:0000256" key="6">
    <source>
        <dbReference type="ARBA" id="ARBA00022777"/>
    </source>
</evidence>
<dbReference type="GO" id="GO:0044281">
    <property type="term" value="P:small molecule metabolic process"/>
    <property type="evidence" value="ECO:0007669"/>
    <property type="project" value="UniProtKB-ARBA"/>
</dbReference>
<evidence type="ECO:0000256" key="7">
    <source>
        <dbReference type="ARBA" id="ARBA00022840"/>
    </source>
</evidence>
<dbReference type="GO" id="GO:0005829">
    <property type="term" value="C:cytosol"/>
    <property type="evidence" value="ECO:0007669"/>
    <property type="project" value="TreeGrafter"/>
</dbReference>
<comment type="similarity">
    <text evidence="1 11">Belongs to the carbohydrate kinase PfkB family.</text>
</comment>
<comment type="caution">
    <text evidence="13">The sequence shown here is derived from an EMBL/GenBank/DDBJ whole genome shotgun (WGS) entry which is preliminary data.</text>
</comment>
<dbReference type="AlphaFoldDB" id="A0A846U1F8"/>
<dbReference type="NCBIfam" id="TIGR03168">
    <property type="entry name" value="1-PFK"/>
    <property type="match status" value="1"/>
</dbReference>
<sequence length="308" mass="33121">MIYTLTLNPAIDQMISVPNFQLGATNKAKDQYQILGGKGVNVSVMLQNLGHKNMALGFMAQGEAAQFESYLKTKEVVSDFHKIAGHTRLNLKIRDLSNNQETELNCLGFSISDTDEKALMDVIKKYLTKEDILIMSGSIAPGSSKNLYQTIAQFCSENQITFAIDATKEVLLSTLQYHPLLIKPNLAELNEIFSASTSFNNIEEVTNLAKKLLSSGAQNVLISNGGQGSLLVTKDQSYLANAAKGTLVNSVGAGDSMVAGFVGTYSKTKDIRESLLVASAAGAATAFCQGIGDLDLVEKLKAQIKITP</sequence>
<dbReference type="GO" id="GO:0016052">
    <property type="term" value="P:carbohydrate catabolic process"/>
    <property type="evidence" value="ECO:0007669"/>
    <property type="project" value="UniProtKB-ARBA"/>
</dbReference>
<evidence type="ECO:0000313" key="14">
    <source>
        <dbReference type="Proteomes" id="UP000584587"/>
    </source>
</evidence>
<dbReference type="PIRSF" id="PIRSF000535">
    <property type="entry name" value="1PFK/6PFK/LacC"/>
    <property type="match status" value="1"/>
</dbReference>
<dbReference type="Gene3D" id="3.40.1190.20">
    <property type="match status" value="1"/>
</dbReference>
<dbReference type="NCBIfam" id="TIGR03828">
    <property type="entry name" value="pfkB"/>
    <property type="match status" value="1"/>
</dbReference>
<name>A0A846U1F8_9MOLU</name>
<dbReference type="PANTHER" id="PTHR46566">
    <property type="entry name" value="1-PHOSPHOFRUCTOKINASE-RELATED"/>
    <property type="match status" value="1"/>
</dbReference>
<dbReference type="InterPro" id="IPR029056">
    <property type="entry name" value="Ribokinase-like"/>
</dbReference>
<dbReference type="Proteomes" id="UP000584587">
    <property type="component" value="Unassembled WGS sequence"/>
</dbReference>
<dbReference type="FunFam" id="3.40.1190.20:FF:000001">
    <property type="entry name" value="Phosphofructokinase"/>
    <property type="match status" value="1"/>
</dbReference>
<evidence type="ECO:0000256" key="11">
    <source>
        <dbReference type="RuleBase" id="RU369061"/>
    </source>
</evidence>
<protein>
    <recommendedName>
        <fullName evidence="3 11">1-phosphofructokinase</fullName>
        <shortName evidence="11">Fru1PK</shortName>
        <ecNumber evidence="2 11">2.7.1.56</ecNumber>
    </recommendedName>
    <alternativeName>
        <fullName evidence="8 11">Fructose 1-phosphate kinase</fullName>
    </alternativeName>
</protein>
<accession>A0A846U1F8</accession>
<organism evidence="13 14">
    <name type="scientific">Spiroplasma platyhelix PALS-1</name>
    <dbReference type="NCBI Taxonomy" id="1276218"/>
    <lineage>
        <taxon>Bacteria</taxon>
        <taxon>Bacillati</taxon>
        <taxon>Mycoplasmatota</taxon>
        <taxon>Mollicutes</taxon>
        <taxon>Entomoplasmatales</taxon>
        <taxon>Spiroplasmataceae</taxon>
        <taxon>Spiroplasma</taxon>
    </lineage>
</organism>
<keyword evidence="6 11" id="KW-0418">Kinase</keyword>
<reference evidence="13 14" key="1">
    <citation type="submission" date="2020-04" db="EMBL/GenBank/DDBJ databases">
        <title>Complete genome sequence of Spiroplasma platyhelix ATCC 51748, an insect isolate.</title>
        <authorList>
            <person name="Green E.A."/>
            <person name="Klassen J.L."/>
        </authorList>
    </citation>
    <scope>NUCLEOTIDE SEQUENCE [LARGE SCALE GENOMIC DNA]</scope>
    <source>
        <strain evidence="13 14">PALS-1</strain>
    </source>
</reference>
<dbReference type="PANTHER" id="PTHR46566:SF1">
    <property type="entry name" value="1-PHOSPHOFRUCTOKINASE"/>
    <property type="match status" value="1"/>
</dbReference>
<gene>
    <name evidence="13" type="primary">pfkB</name>
    <name evidence="13" type="ORF">HER12_02610</name>
</gene>
<dbReference type="EC" id="2.7.1.56" evidence="2 11"/>
<dbReference type="GO" id="GO:0005524">
    <property type="term" value="F:ATP binding"/>
    <property type="evidence" value="ECO:0007669"/>
    <property type="project" value="UniProtKB-UniRule"/>
</dbReference>
<dbReference type="InterPro" id="IPR002173">
    <property type="entry name" value="Carboh/pur_kinase_PfkB_CS"/>
</dbReference>
<dbReference type="EMBL" id="JAAVVK010000002">
    <property type="protein sequence ID" value="NKE38646.1"/>
    <property type="molecule type" value="Genomic_DNA"/>
</dbReference>
<dbReference type="RefSeq" id="WP_168105121.1">
    <property type="nucleotide sequence ID" value="NZ_CP051215.1"/>
</dbReference>
<dbReference type="GO" id="GO:0008662">
    <property type="term" value="F:1-phosphofructokinase activity"/>
    <property type="evidence" value="ECO:0007669"/>
    <property type="project" value="UniProtKB-UniRule"/>
</dbReference>
<dbReference type="InterPro" id="IPR011611">
    <property type="entry name" value="PfkB_dom"/>
</dbReference>
<evidence type="ECO:0000256" key="9">
    <source>
        <dbReference type="ARBA" id="ARBA00047745"/>
    </source>
</evidence>
<proteinExistence type="inferred from homology"/>
<comment type="catalytic activity">
    <reaction evidence="9 11">
        <text>beta-D-fructose 1-phosphate + ATP = beta-D-fructose 1,6-bisphosphate + ADP + H(+)</text>
        <dbReference type="Rhea" id="RHEA:14213"/>
        <dbReference type="ChEBI" id="CHEBI:15378"/>
        <dbReference type="ChEBI" id="CHEBI:30616"/>
        <dbReference type="ChEBI" id="CHEBI:32966"/>
        <dbReference type="ChEBI" id="CHEBI:138881"/>
        <dbReference type="ChEBI" id="CHEBI:456216"/>
        <dbReference type="EC" id="2.7.1.56"/>
    </reaction>
</comment>
<keyword evidence="5 11" id="KW-0547">Nucleotide-binding</keyword>
<dbReference type="SUPFAM" id="SSF53613">
    <property type="entry name" value="Ribokinase-like"/>
    <property type="match status" value="1"/>
</dbReference>
<keyword evidence="4 10" id="KW-0808">Transferase</keyword>